<keyword evidence="5" id="KW-0653">Protein transport</keyword>
<evidence type="ECO:0000256" key="4">
    <source>
        <dbReference type="ARBA" id="ARBA00022448"/>
    </source>
</evidence>
<evidence type="ECO:0000256" key="7">
    <source>
        <dbReference type="ARBA" id="ARBA00023136"/>
    </source>
</evidence>
<dbReference type="InterPro" id="IPR009316">
    <property type="entry name" value="COG2"/>
</dbReference>
<evidence type="ECO:0000259" key="11">
    <source>
        <dbReference type="Pfam" id="PF12022"/>
    </source>
</evidence>
<reference evidence="12" key="1">
    <citation type="submission" date="2020-11" db="EMBL/GenBank/DDBJ databases">
        <authorList>
            <person name="Tran Van P."/>
        </authorList>
    </citation>
    <scope>NUCLEOTIDE SEQUENCE</scope>
</reference>
<dbReference type="Proteomes" id="UP000728032">
    <property type="component" value="Unassembled WGS sequence"/>
</dbReference>
<dbReference type="OrthoDB" id="332281at2759"/>
<evidence type="ECO:0000256" key="8">
    <source>
        <dbReference type="ARBA" id="ARBA00031344"/>
    </source>
</evidence>
<dbReference type="GO" id="GO:0000139">
    <property type="term" value="C:Golgi membrane"/>
    <property type="evidence" value="ECO:0007669"/>
    <property type="project" value="UniProtKB-SubCell"/>
</dbReference>
<dbReference type="Pfam" id="PF12022">
    <property type="entry name" value="COG2_C"/>
    <property type="match status" value="1"/>
</dbReference>
<dbReference type="InterPro" id="IPR024602">
    <property type="entry name" value="COG_su2_N"/>
</dbReference>
<evidence type="ECO:0000259" key="10">
    <source>
        <dbReference type="Pfam" id="PF06148"/>
    </source>
</evidence>
<dbReference type="EMBL" id="OC917388">
    <property type="protein sequence ID" value="CAD7646914.1"/>
    <property type="molecule type" value="Genomic_DNA"/>
</dbReference>
<dbReference type="PANTHER" id="PTHR12961:SF0">
    <property type="entry name" value="CONSERVED OLIGOMERIC GOLGI COMPLEX SUBUNIT 2"/>
    <property type="match status" value="1"/>
</dbReference>
<gene>
    <name evidence="12" type="ORF">ONB1V03_LOCUS5980</name>
</gene>
<evidence type="ECO:0000256" key="6">
    <source>
        <dbReference type="ARBA" id="ARBA00023034"/>
    </source>
</evidence>
<keyword evidence="6" id="KW-0333">Golgi apparatus</keyword>
<evidence type="ECO:0000256" key="1">
    <source>
        <dbReference type="ARBA" id="ARBA00004395"/>
    </source>
</evidence>
<dbReference type="GO" id="GO:0015031">
    <property type="term" value="P:protein transport"/>
    <property type="evidence" value="ECO:0007669"/>
    <property type="project" value="UniProtKB-KW"/>
</dbReference>
<accession>A0A7R9LUL5</accession>
<evidence type="ECO:0000256" key="9">
    <source>
        <dbReference type="SAM" id="Coils"/>
    </source>
</evidence>
<dbReference type="GO" id="GO:0006891">
    <property type="term" value="P:intra-Golgi vesicle-mediated transport"/>
    <property type="evidence" value="ECO:0007669"/>
    <property type="project" value="TreeGrafter"/>
</dbReference>
<evidence type="ECO:0000313" key="12">
    <source>
        <dbReference type="EMBL" id="CAD7646914.1"/>
    </source>
</evidence>
<evidence type="ECO:0000256" key="3">
    <source>
        <dbReference type="ARBA" id="ARBA00020977"/>
    </source>
</evidence>
<keyword evidence="13" id="KW-1185">Reference proteome</keyword>
<dbReference type="InterPro" id="IPR024603">
    <property type="entry name" value="COG_complex_COG2_C"/>
</dbReference>
<dbReference type="GO" id="GO:0017119">
    <property type="term" value="C:Golgi transport complex"/>
    <property type="evidence" value="ECO:0007669"/>
    <property type="project" value="TreeGrafter"/>
</dbReference>
<dbReference type="Pfam" id="PF06148">
    <property type="entry name" value="COG2_N"/>
    <property type="match status" value="1"/>
</dbReference>
<keyword evidence="9" id="KW-0175">Coiled coil</keyword>
<evidence type="ECO:0000313" key="13">
    <source>
        <dbReference type="Proteomes" id="UP000728032"/>
    </source>
</evidence>
<evidence type="ECO:0000256" key="5">
    <source>
        <dbReference type="ARBA" id="ARBA00022927"/>
    </source>
</evidence>
<dbReference type="PANTHER" id="PTHR12961">
    <property type="entry name" value="CONSERVED OLIGOMERIC GOLGI COMPLEX COMPONENT 2"/>
    <property type="match status" value="1"/>
</dbReference>
<organism evidence="12">
    <name type="scientific">Oppiella nova</name>
    <dbReference type="NCBI Taxonomy" id="334625"/>
    <lineage>
        <taxon>Eukaryota</taxon>
        <taxon>Metazoa</taxon>
        <taxon>Ecdysozoa</taxon>
        <taxon>Arthropoda</taxon>
        <taxon>Chelicerata</taxon>
        <taxon>Arachnida</taxon>
        <taxon>Acari</taxon>
        <taxon>Acariformes</taxon>
        <taxon>Sarcoptiformes</taxon>
        <taxon>Oribatida</taxon>
        <taxon>Brachypylina</taxon>
        <taxon>Oppioidea</taxon>
        <taxon>Oppiidae</taxon>
        <taxon>Oppiella</taxon>
    </lineage>
</organism>
<dbReference type="AlphaFoldDB" id="A0A7R9LUL5"/>
<keyword evidence="4" id="KW-0813">Transport</keyword>
<keyword evidence="7" id="KW-0472">Membrane</keyword>
<dbReference type="EMBL" id="CAJPVJ010002563">
    <property type="protein sequence ID" value="CAG2166458.1"/>
    <property type="molecule type" value="Genomic_DNA"/>
</dbReference>
<feature type="domain" description="Conserved oligomeric Golgi complex subunit 2 N-terminal" evidence="10">
    <location>
        <begin position="82"/>
        <end position="154"/>
    </location>
</feature>
<sequence>MSSGLSSHHSSPHFRTKHSLLVIPTLTLTDPSSPVRYVGQSMKQTNIVNMSTGVKVNEVKASGQEWDQLSSDVLPEANKSYSFSRQDFASDLFSIDSFLKTNRSKVSLEQLKDDLSSYLKVLKTSMVELINEDYNDFVNLSTNLMGFDKAINNLSQPLIQLRDQSFTIEHQFNERIKQLENQMKRLESIRRNKSELNKLISIMDGIERAEQWFDGFRNSGNSCDNHSNSLSSIEKIVLIIIKIEIQLKSIELDIPLVNQQLMPRIESISSDLKQRLEFGFFAAITDNDSQELNSILRIYALNGKQTEIENMFRRKLVKPYMDEVICEAFLQRYGINQLFDEILEFIDLKCGLIVNMNETNYSFMIHSVWSEISNCLVVRTPSLFSVGNPDVFHSQYCLTIEFIDNFVAKSHIKRSQLEDNNGYKELMNKFNVEVYLHIRFQQIATKFEATLEEHAFEMNRTPNHGFRYIVTQTLYDCLTMCWSKQTVYIGVLFASFWKITVQLLSRYSFWLQNLNESDIKTTGFEAPNSRLSNATHLLGTLINDCKYFVNESKQFFTTNIIDLKPIQVNSDELRQSFDESIQSLESKGLLNIVSLMESCLVKQCDLILRQVNDVPRLYRKTNKEVPTKASNYINHCIDLLASITSSETQLWNSEWTRHVLNEITSHFKQFTSEVLTSVQKIEDSLKRLKKAKIGIQNNQSKNNLNNMSDDDKIRLQIYYDVQEFGKQIEEKLKIESKTIGSFIELSEMTNASKNLIN</sequence>
<feature type="domain" description="COG complex component COG2 C-terminal" evidence="11">
    <location>
        <begin position="428"/>
        <end position="721"/>
    </location>
</feature>
<comment type="similarity">
    <text evidence="2">Belongs to the COG2 family.</text>
</comment>
<evidence type="ECO:0000256" key="2">
    <source>
        <dbReference type="ARBA" id="ARBA00007603"/>
    </source>
</evidence>
<comment type="subcellular location">
    <subcellularLocation>
        <location evidence="1">Golgi apparatus membrane</location>
        <topology evidence="1">Peripheral membrane protein</topology>
    </subcellularLocation>
</comment>
<name>A0A7R9LUL5_9ACAR</name>
<protein>
    <recommendedName>
        <fullName evidence="3">Conserved oligomeric Golgi complex subunit 2</fullName>
    </recommendedName>
    <alternativeName>
        <fullName evidence="8">Component of oligomeric Golgi complex 2</fullName>
    </alternativeName>
</protein>
<proteinExistence type="inferred from homology"/>
<feature type="coiled-coil region" evidence="9">
    <location>
        <begin position="169"/>
        <end position="199"/>
    </location>
</feature>
<dbReference type="GO" id="GO:0007030">
    <property type="term" value="P:Golgi organization"/>
    <property type="evidence" value="ECO:0007669"/>
    <property type="project" value="InterPro"/>
</dbReference>